<dbReference type="CDD" id="cd01392">
    <property type="entry name" value="HTH_LacI"/>
    <property type="match status" value="1"/>
</dbReference>
<keyword evidence="2" id="KW-0238">DNA-binding</keyword>
<evidence type="ECO:0000256" key="2">
    <source>
        <dbReference type="ARBA" id="ARBA00023125"/>
    </source>
</evidence>
<feature type="domain" description="HTH lacI-type" evidence="4">
    <location>
        <begin position="2"/>
        <end position="47"/>
    </location>
</feature>
<reference evidence="5 6" key="1">
    <citation type="submission" date="2010-12" db="EMBL/GenBank/DDBJ databases">
        <title>The Genome Sequence of Coprobacillus sp. strain 29_1.</title>
        <authorList>
            <consortium name="The Broad Institute Genome Sequencing Platform"/>
            <person name="Earl A."/>
            <person name="Ward D."/>
            <person name="Feldgarden M."/>
            <person name="Gevers D."/>
            <person name="Daigneault M."/>
            <person name="Sibley C.D."/>
            <person name="White A."/>
            <person name="Strauss J."/>
            <person name="Allen-Vercoe E."/>
            <person name="Young S.K."/>
            <person name="Zeng Q."/>
            <person name="Gargeya S."/>
            <person name="Fitzgerald M."/>
            <person name="Haas B."/>
            <person name="Abouelleil A."/>
            <person name="Alvarado L."/>
            <person name="Arachchi H.M."/>
            <person name="Berlin A."/>
            <person name="Brown A."/>
            <person name="Chapman S.B."/>
            <person name="Chen Z."/>
            <person name="Dunbar C."/>
            <person name="Freedman E."/>
            <person name="Gearin G."/>
            <person name="Gellesch M."/>
            <person name="Goldberg J."/>
            <person name="Griggs A."/>
            <person name="Gujja S."/>
            <person name="Heilman E."/>
            <person name="Heiman D."/>
            <person name="Howarth C."/>
            <person name="Larson L."/>
            <person name="Lui A."/>
            <person name="MacDonald P.J.P."/>
            <person name="Mehta T."/>
            <person name="Montmayeur A."/>
            <person name="Murphy C."/>
            <person name="Neiman D."/>
            <person name="Pearson M."/>
            <person name="Priest M."/>
            <person name="Roberts A."/>
            <person name="Saif S."/>
            <person name="Shea T."/>
            <person name="Shenoy N."/>
            <person name="Sisk P."/>
            <person name="Stolte C."/>
            <person name="Sykes S."/>
            <person name="White J."/>
            <person name="Yandava C."/>
            <person name="Nusbaum C."/>
            <person name="Birren B."/>
        </authorList>
    </citation>
    <scope>NUCLEOTIDE SEQUENCE [LARGE SCALE GENOMIC DNA]</scope>
    <source>
        <strain evidence="5 6">29_1</strain>
    </source>
</reference>
<dbReference type="GeneID" id="78231301"/>
<name>E7GAB3_9FIRM</name>
<dbReference type="GO" id="GO:0000976">
    <property type="term" value="F:transcription cis-regulatory region binding"/>
    <property type="evidence" value="ECO:0007669"/>
    <property type="project" value="TreeGrafter"/>
</dbReference>
<gene>
    <name evidence="5" type="ORF">HMPREF9488_01703</name>
</gene>
<dbReference type="PANTHER" id="PTHR30146:SF149">
    <property type="entry name" value="HTH-TYPE TRANSCRIPTIONAL REGULATOR EBGR"/>
    <property type="match status" value="1"/>
</dbReference>
<dbReference type="Pfam" id="PF00356">
    <property type="entry name" value="LacI"/>
    <property type="match status" value="1"/>
</dbReference>
<dbReference type="Gene3D" id="1.10.260.40">
    <property type="entry name" value="lambda repressor-like DNA-binding domains"/>
    <property type="match status" value="1"/>
</dbReference>
<evidence type="ECO:0000256" key="1">
    <source>
        <dbReference type="ARBA" id="ARBA00023015"/>
    </source>
</evidence>
<dbReference type="SMART" id="SM00354">
    <property type="entry name" value="HTH_LACI"/>
    <property type="match status" value="1"/>
</dbReference>
<dbReference type="InterPro" id="IPR046335">
    <property type="entry name" value="LacI/GalR-like_sensor"/>
</dbReference>
<dbReference type="Pfam" id="PF13377">
    <property type="entry name" value="Peripla_BP_3"/>
    <property type="match status" value="1"/>
</dbReference>
<dbReference type="PANTHER" id="PTHR30146">
    <property type="entry name" value="LACI-RELATED TRANSCRIPTIONAL REPRESSOR"/>
    <property type="match status" value="1"/>
</dbReference>
<evidence type="ECO:0000256" key="3">
    <source>
        <dbReference type="ARBA" id="ARBA00023163"/>
    </source>
</evidence>
<dbReference type="PROSITE" id="PS50932">
    <property type="entry name" value="HTH_LACI_2"/>
    <property type="match status" value="1"/>
</dbReference>
<dbReference type="STRING" id="100884.GCA_000269565_03545"/>
<keyword evidence="3" id="KW-0804">Transcription</keyword>
<dbReference type="PRINTS" id="PR00036">
    <property type="entry name" value="HTHLACI"/>
</dbReference>
<dbReference type="PROSITE" id="PS00356">
    <property type="entry name" value="HTH_LACI_1"/>
    <property type="match status" value="1"/>
</dbReference>
<organism evidence="5 6">
    <name type="scientific">Coprobacillus cateniformis</name>
    <dbReference type="NCBI Taxonomy" id="100884"/>
    <lineage>
        <taxon>Bacteria</taxon>
        <taxon>Bacillati</taxon>
        <taxon>Bacillota</taxon>
        <taxon>Erysipelotrichia</taxon>
        <taxon>Erysipelotrichales</taxon>
        <taxon>Coprobacillaceae</taxon>
        <taxon>Coprobacillus</taxon>
    </lineage>
</organism>
<dbReference type="GO" id="GO:0003700">
    <property type="term" value="F:DNA-binding transcription factor activity"/>
    <property type="evidence" value="ECO:0007669"/>
    <property type="project" value="TreeGrafter"/>
</dbReference>
<dbReference type="Gene3D" id="3.40.50.2300">
    <property type="match status" value="2"/>
</dbReference>
<dbReference type="HOGENOM" id="CLU_037628_1_2_9"/>
<dbReference type="InterPro" id="IPR000843">
    <property type="entry name" value="HTH_LacI"/>
</dbReference>
<dbReference type="CDD" id="cd01544">
    <property type="entry name" value="PBP1_GalR"/>
    <property type="match status" value="1"/>
</dbReference>
<evidence type="ECO:0000259" key="4">
    <source>
        <dbReference type="PROSITE" id="PS50932"/>
    </source>
</evidence>
<dbReference type="Proteomes" id="UP000003157">
    <property type="component" value="Unassembled WGS sequence"/>
</dbReference>
<dbReference type="SUPFAM" id="SSF53822">
    <property type="entry name" value="Periplasmic binding protein-like I"/>
    <property type="match status" value="1"/>
</dbReference>
<dbReference type="eggNOG" id="COG1609">
    <property type="taxonomic scope" value="Bacteria"/>
</dbReference>
<dbReference type="InterPro" id="IPR028082">
    <property type="entry name" value="Peripla_BP_I"/>
</dbReference>
<protein>
    <submittedName>
        <fullName evidence="5">Transcriptional regulator</fullName>
    </submittedName>
</protein>
<sequence>MATIKDIALKAGVSSASVSRILNNDATLNVPQETRQRVFDAAKELGYEKKKKKFDDTTMTIGIVQWMSPVQETDDPYYLSIRQGVEEFCFQNKISIKRVFQTDVDYLSSLEGVEGLVCIGKYSQKDMDTLKKVCPNIIYLDMNVDPIHEGCIVLDFKNAIRLVIDYFHQLHHQNIGYLGGLEWIDQKRYPDVRKKYFKRFCDQYQMNYNDYIIEDAFSIESGFTMMNELIQNKKVPTAIFAASDPIAIGALRALTQNGYRVPQDVSIIGFDNIDTANYTSPPLTTIFAPTFDMGYMGARMLFDSFRRNENISPIRVQMPCFLIERESCAKRD</sequence>
<keyword evidence="6" id="KW-1185">Reference proteome</keyword>
<dbReference type="RefSeq" id="WP_008788811.1">
    <property type="nucleotide sequence ID" value="NZ_AKCB01000003.1"/>
</dbReference>
<dbReference type="EMBL" id="ADKX01000030">
    <property type="protein sequence ID" value="EFW05121.1"/>
    <property type="molecule type" value="Genomic_DNA"/>
</dbReference>
<comment type="caution">
    <text evidence="5">The sequence shown here is derived from an EMBL/GenBank/DDBJ whole genome shotgun (WGS) entry which is preliminary data.</text>
</comment>
<accession>E7GAB3</accession>
<dbReference type="SUPFAM" id="SSF47413">
    <property type="entry name" value="lambda repressor-like DNA-binding domains"/>
    <property type="match status" value="1"/>
</dbReference>
<dbReference type="InterPro" id="IPR010982">
    <property type="entry name" value="Lambda_DNA-bd_dom_sf"/>
</dbReference>
<dbReference type="OrthoDB" id="43195at2"/>
<proteinExistence type="predicted"/>
<dbReference type="AlphaFoldDB" id="E7GAB3"/>
<evidence type="ECO:0000313" key="5">
    <source>
        <dbReference type="EMBL" id="EFW05121.1"/>
    </source>
</evidence>
<evidence type="ECO:0000313" key="6">
    <source>
        <dbReference type="Proteomes" id="UP000003157"/>
    </source>
</evidence>
<keyword evidence="1" id="KW-0805">Transcription regulation</keyword>